<organism evidence="1 2">
    <name type="scientific">Lipomyces orientalis</name>
    <dbReference type="NCBI Taxonomy" id="1233043"/>
    <lineage>
        <taxon>Eukaryota</taxon>
        <taxon>Fungi</taxon>
        <taxon>Dikarya</taxon>
        <taxon>Ascomycota</taxon>
        <taxon>Saccharomycotina</taxon>
        <taxon>Lipomycetes</taxon>
        <taxon>Lipomycetales</taxon>
        <taxon>Lipomycetaceae</taxon>
        <taxon>Lipomyces</taxon>
    </lineage>
</organism>
<evidence type="ECO:0000313" key="2">
    <source>
        <dbReference type="Proteomes" id="UP001489719"/>
    </source>
</evidence>
<proteinExistence type="predicted"/>
<protein>
    <submittedName>
        <fullName evidence="1">Major facilitator superfamily domain-containing protein</fullName>
    </submittedName>
</protein>
<accession>A0ACC3TCU8</accession>
<comment type="caution">
    <text evidence="1">The sequence shown here is derived from an EMBL/GenBank/DDBJ whole genome shotgun (WGS) entry which is preliminary data.</text>
</comment>
<gene>
    <name evidence="1" type="ORF">V1517DRAFT_79739</name>
</gene>
<dbReference type="Proteomes" id="UP001489719">
    <property type="component" value="Unassembled WGS sequence"/>
</dbReference>
<reference evidence="2" key="1">
    <citation type="journal article" date="2024" name="Front. Bioeng. Biotechnol.">
        <title>Genome-scale model development and genomic sequencing of the oleaginous clade Lipomyces.</title>
        <authorList>
            <person name="Czajka J.J."/>
            <person name="Han Y."/>
            <person name="Kim J."/>
            <person name="Mondo S.J."/>
            <person name="Hofstad B.A."/>
            <person name="Robles A."/>
            <person name="Haridas S."/>
            <person name="Riley R."/>
            <person name="LaButti K."/>
            <person name="Pangilinan J."/>
            <person name="Andreopoulos W."/>
            <person name="Lipzen A."/>
            <person name="Yan J."/>
            <person name="Wang M."/>
            <person name="Ng V."/>
            <person name="Grigoriev I.V."/>
            <person name="Spatafora J.W."/>
            <person name="Magnuson J.K."/>
            <person name="Baker S.E."/>
            <person name="Pomraning K.R."/>
        </authorList>
    </citation>
    <scope>NUCLEOTIDE SEQUENCE [LARGE SCALE GENOMIC DNA]</scope>
    <source>
        <strain evidence="2">CBS 10300</strain>
    </source>
</reference>
<keyword evidence="2" id="KW-1185">Reference proteome</keyword>
<name>A0ACC3TCU8_9ASCO</name>
<sequence>MSGEYASTESADSNAQSVDIETSVSDDGDGVSYIQNPVGKHSKVLRILHECGLLTLLKSPYDIKVLLIQHILRNFAFGISTLLTLFLSALGAHDNIIGIFMTATLIGDLAFSFGMSLVADGLGRRTVLMIACGIMSISGLAFVLADNIYVLLFSAIIGIISPSGKEVGPFRAIEEAIVAHCTTSTLRTDIYAWYALLGRVGMALGTMFCGTLVDNLHQRGGWSRVSAYKMAYVAYTVTALFMLVVSYYLSDECEVDRALKRNHTGDSISSLVEHRDESRELLEDSGSVEESRTISRTKTGLRDYLPKLSAYSRKLLLVLLPLFCLDSFGAGLSGNGWLSFYFSQTFTVHEGALGRMLFVADMMAVGASLAAASISKRIGVVRTMLLANISSTISLGFIPVIKNLQLAVLLFIFRAGSHEMDQAPRQALISSVMPKDERTSILAIIGVVRTLSISVGPMMTGIFAEQGRMWISFELAMIVKLLYDVGIAIHFCHINPDDRASVGEA</sequence>
<dbReference type="EMBL" id="MU970247">
    <property type="protein sequence ID" value="KAK9318995.1"/>
    <property type="molecule type" value="Genomic_DNA"/>
</dbReference>
<evidence type="ECO:0000313" key="1">
    <source>
        <dbReference type="EMBL" id="KAK9318995.1"/>
    </source>
</evidence>